<keyword evidence="5" id="KW-0804">Transcription</keyword>
<dbReference type="SUPFAM" id="SSF57701">
    <property type="entry name" value="Zn2/Cys6 DNA-binding domain"/>
    <property type="match status" value="1"/>
</dbReference>
<dbReference type="PROSITE" id="PS50048">
    <property type="entry name" value="ZN2_CY6_FUNGAL_2"/>
    <property type="match status" value="1"/>
</dbReference>
<keyword evidence="3" id="KW-0805">Transcription regulation</keyword>
<sequence>MPPIRHSPSSSHIKVRQRSRRACAPCRKRKIKCDGDEPCAACTGYGYKCIYAERQGPAASPKPPGSSVTTAFIPTPDSNEITMSSNATEAPPLQREDAPYLAAESRVPAADANGALLYQSIKTRFTSSSSAIAFPAKLGVSLGVAEPPRLQAFAWNPGSRPEQFRLPEKTICDIISLEQMKVYAEKYFKEVHVYFGILSQEESFVGRCVEFWASSNKHGTDFEGLICGVVALGSYFSGAAGSPVEAEIVEHGRILLDLSTAHPPCFLSVKHVSAWILRAIYLRCTTRPHLSWMASCTAVHVAEVLGLHRDIRNLRKTQNPPRETTPLEEDLRRRKFWVAMALNQFLASEYGRTRIQLDHVDCTPLLPKAGDLTAQTIAIMKSVPSSNGTVSDLYSALNLAVALPVDSPFHDLLKADVCFCIYRMFRSANLALSSSQTGALLEVIRVALNGVKFLRTTRCCWWNIIGTPFHCVCVLLSITSSESLAMIPNALERLKDTVAVYDSHISNEALRTAHALVQGAKAKMGRNMQSLETGLSIVGDMAEDRPVANEYLEWAAWEDMGQLDYFDFGGYDDAGMLDSGLYSGLEQ</sequence>
<dbReference type="PANTHER" id="PTHR31779">
    <property type="entry name" value="2-NITROPROPANE DIOXYGENASE FAMILY, PUTATIVE (AFU_ORTHOLOGUE AFUA_2G17430)-RELATED"/>
    <property type="match status" value="1"/>
</dbReference>
<dbReference type="CDD" id="cd12148">
    <property type="entry name" value="fungal_TF_MHR"/>
    <property type="match status" value="1"/>
</dbReference>
<evidence type="ECO:0000313" key="8">
    <source>
        <dbReference type="EMBL" id="TVY27005.1"/>
    </source>
</evidence>
<evidence type="ECO:0000259" key="7">
    <source>
        <dbReference type="PROSITE" id="PS50048"/>
    </source>
</evidence>
<dbReference type="Pfam" id="PF04082">
    <property type="entry name" value="Fungal_trans"/>
    <property type="match status" value="1"/>
</dbReference>
<accession>A0A8H8R3G0</accession>
<keyword evidence="9" id="KW-1185">Reference proteome</keyword>
<feature type="domain" description="Zn(2)-C6 fungal-type" evidence="7">
    <location>
        <begin position="22"/>
        <end position="51"/>
    </location>
</feature>
<proteinExistence type="predicted"/>
<keyword evidence="2" id="KW-0862">Zinc</keyword>
<dbReference type="InterPro" id="IPR052478">
    <property type="entry name" value="Metabolite_Synth_Reg"/>
</dbReference>
<dbReference type="Gene3D" id="4.10.240.10">
    <property type="entry name" value="Zn(2)-C6 fungal-type DNA-binding domain"/>
    <property type="match status" value="1"/>
</dbReference>
<comment type="caution">
    <text evidence="8">The sequence shown here is derived from an EMBL/GenBank/DDBJ whole genome shotgun (WGS) entry which is preliminary data.</text>
</comment>
<protein>
    <submittedName>
        <fullName evidence="8">Protein RDR1</fullName>
    </submittedName>
</protein>
<organism evidence="8 9">
    <name type="scientific">Lachnellula hyalina</name>
    <dbReference type="NCBI Taxonomy" id="1316788"/>
    <lineage>
        <taxon>Eukaryota</taxon>
        <taxon>Fungi</taxon>
        <taxon>Dikarya</taxon>
        <taxon>Ascomycota</taxon>
        <taxon>Pezizomycotina</taxon>
        <taxon>Leotiomycetes</taxon>
        <taxon>Helotiales</taxon>
        <taxon>Lachnaceae</taxon>
        <taxon>Lachnellula</taxon>
    </lineage>
</organism>
<dbReference type="GO" id="GO:0003677">
    <property type="term" value="F:DNA binding"/>
    <property type="evidence" value="ECO:0007669"/>
    <property type="project" value="UniProtKB-KW"/>
</dbReference>
<dbReference type="Proteomes" id="UP000431533">
    <property type="component" value="Unassembled WGS sequence"/>
</dbReference>
<dbReference type="EMBL" id="QGMH01000057">
    <property type="protein sequence ID" value="TVY27005.1"/>
    <property type="molecule type" value="Genomic_DNA"/>
</dbReference>
<keyword evidence="6" id="KW-0539">Nucleus</keyword>
<evidence type="ECO:0000256" key="1">
    <source>
        <dbReference type="ARBA" id="ARBA00022723"/>
    </source>
</evidence>
<dbReference type="PANTHER" id="PTHR31779:SF4">
    <property type="entry name" value="2-NITROPROPANE DIOXYGENASE FAMILY, PUTATIVE (AFU_ORTHOLOGUE AFUA_2G17430)-RELATED"/>
    <property type="match status" value="1"/>
</dbReference>
<dbReference type="CDD" id="cd00067">
    <property type="entry name" value="GAL4"/>
    <property type="match status" value="1"/>
</dbReference>
<dbReference type="InterPro" id="IPR036864">
    <property type="entry name" value="Zn2-C6_fun-type_DNA-bd_sf"/>
</dbReference>
<dbReference type="OrthoDB" id="4064873at2759"/>
<dbReference type="Pfam" id="PF00172">
    <property type="entry name" value="Zn_clus"/>
    <property type="match status" value="1"/>
</dbReference>
<evidence type="ECO:0000256" key="5">
    <source>
        <dbReference type="ARBA" id="ARBA00023163"/>
    </source>
</evidence>
<dbReference type="GeneID" id="41984016"/>
<dbReference type="InterPro" id="IPR007219">
    <property type="entry name" value="XnlR_reg_dom"/>
</dbReference>
<dbReference type="GO" id="GO:0000981">
    <property type="term" value="F:DNA-binding transcription factor activity, RNA polymerase II-specific"/>
    <property type="evidence" value="ECO:0007669"/>
    <property type="project" value="InterPro"/>
</dbReference>
<dbReference type="AlphaFoldDB" id="A0A8H8R3G0"/>
<dbReference type="PROSITE" id="PS00463">
    <property type="entry name" value="ZN2_CY6_FUNGAL_1"/>
    <property type="match status" value="1"/>
</dbReference>
<dbReference type="InterPro" id="IPR001138">
    <property type="entry name" value="Zn2Cys6_DnaBD"/>
</dbReference>
<evidence type="ECO:0000313" key="9">
    <source>
        <dbReference type="Proteomes" id="UP000431533"/>
    </source>
</evidence>
<reference evidence="8 9" key="1">
    <citation type="submission" date="2018-05" db="EMBL/GenBank/DDBJ databases">
        <title>Genome sequencing and assembly of the regulated plant pathogen Lachnellula willkommii and related sister species for the development of diagnostic species identification markers.</title>
        <authorList>
            <person name="Giroux E."/>
            <person name="Bilodeau G."/>
        </authorList>
    </citation>
    <scope>NUCLEOTIDE SEQUENCE [LARGE SCALE GENOMIC DNA]</scope>
    <source>
        <strain evidence="8 9">CBS 185.66</strain>
    </source>
</reference>
<dbReference type="GO" id="GO:0008270">
    <property type="term" value="F:zinc ion binding"/>
    <property type="evidence" value="ECO:0007669"/>
    <property type="project" value="InterPro"/>
</dbReference>
<keyword evidence="4" id="KW-0238">DNA-binding</keyword>
<evidence type="ECO:0000256" key="4">
    <source>
        <dbReference type="ARBA" id="ARBA00023125"/>
    </source>
</evidence>
<dbReference type="GO" id="GO:0006351">
    <property type="term" value="P:DNA-templated transcription"/>
    <property type="evidence" value="ECO:0007669"/>
    <property type="project" value="InterPro"/>
</dbReference>
<evidence type="ECO:0000256" key="2">
    <source>
        <dbReference type="ARBA" id="ARBA00022833"/>
    </source>
</evidence>
<dbReference type="GO" id="GO:0009410">
    <property type="term" value="P:response to xenobiotic stimulus"/>
    <property type="evidence" value="ECO:0007669"/>
    <property type="project" value="TreeGrafter"/>
</dbReference>
<evidence type="ECO:0000256" key="3">
    <source>
        <dbReference type="ARBA" id="ARBA00023015"/>
    </source>
</evidence>
<dbReference type="SMART" id="SM00066">
    <property type="entry name" value="GAL4"/>
    <property type="match status" value="1"/>
</dbReference>
<gene>
    <name evidence="8" type="primary">RDR1_0</name>
    <name evidence="8" type="ORF">LHYA1_G003818</name>
</gene>
<dbReference type="SMART" id="SM00906">
    <property type="entry name" value="Fungal_trans"/>
    <property type="match status" value="1"/>
</dbReference>
<keyword evidence="1" id="KW-0479">Metal-binding</keyword>
<evidence type="ECO:0000256" key="6">
    <source>
        <dbReference type="ARBA" id="ARBA00023242"/>
    </source>
</evidence>
<name>A0A8H8R3G0_9HELO</name>
<dbReference type="RefSeq" id="XP_031005793.1">
    <property type="nucleotide sequence ID" value="XM_031148786.1"/>
</dbReference>